<name>A0A3E1NDT0_9BACT</name>
<dbReference type="SUPFAM" id="SSF52540">
    <property type="entry name" value="P-loop containing nucleoside triphosphate hydrolases"/>
    <property type="match status" value="1"/>
</dbReference>
<reference evidence="1 2" key="1">
    <citation type="submission" date="2018-08" db="EMBL/GenBank/DDBJ databases">
        <title>Chitinophagaceae sp. K23C18032701, a novel bacterium isolated from forest soil.</title>
        <authorList>
            <person name="Wang C."/>
        </authorList>
    </citation>
    <scope>NUCLEOTIDE SEQUENCE [LARGE SCALE GENOMIC DNA]</scope>
    <source>
        <strain evidence="1 2">K23C18032701</strain>
    </source>
</reference>
<accession>A0A3E1NDT0</accession>
<dbReference type="Gene3D" id="3.40.50.300">
    <property type="entry name" value="P-loop containing nucleotide triphosphate hydrolases"/>
    <property type="match status" value="1"/>
</dbReference>
<keyword evidence="2" id="KW-1185">Reference proteome</keyword>
<evidence type="ECO:0000313" key="2">
    <source>
        <dbReference type="Proteomes" id="UP000261284"/>
    </source>
</evidence>
<dbReference type="InterPro" id="IPR027417">
    <property type="entry name" value="P-loop_NTPase"/>
</dbReference>
<dbReference type="EMBL" id="QTJU01000011">
    <property type="protein sequence ID" value="RFM26125.1"/>
    <property type="molecule type" value="Genomic_DNA"/>
</dbReference>
<gene>
    <name evidence="1" type="ORF">DXN05_21195</name>
</gene>
<dbReference type="AlphaFoldDB" id="A0A3E1NDT0"/>
<protein>
    <recommendedName>
        <fullName evidence="3">NACHT domain-containing protein</fullName>
    </recommendedName>
</protein>
<evidence type="ECO:0000313" key="1">
    <source>
        <dbReference type="EMBL" id="RFM26125.1"/>
    </source>
</evidence>
<proteinExistence type="predicted"/>
<organism evidence="1 2">
    <name type="scientific">Deminuibacter soli</name>
    <dbReference type="NCBI Taxonomy" id="2291815"/>
    <lineage>
        <taxon>Bacteria</taxon>
        <taxon>Pseudomonadati</taxon>
        <taxon>Bacteroidota</taxon>
        <taxon>Chitinophagia</taxon>
        <taxon>Chitinophagales</taxon>
        <taxon>Chitinophagaceae</taxon>
        <taxon>Deminuibacter</taxon>
    </lineage>
</organism>
<comment type="caution">
    <text evidence="1">The sequence shown here is derived from an EMBL/GenBank/DDBJ whole genome shotgun (WGS) entry which is preliminary data.</text>
</comment>
<dbReference type="Proteomes" id="UP000261284">
    <property type="component" value="Unassembled WGS sequence"/>
</dbReference>
<evidence type="ECO:0008006" key="3">
    <source>
        <dbReference type="Google" id="ProtNLM"/>
    </source>
</evidence>
<sequence length="860" mass="101063">MFLDENLLKTLVDKILERFGKKNLLPADCKVLSSDIYSKTEKSISETTLKRLFGFAKRSFDFSIYTLDTLATYLGYENWNSFYELNQAPNERQMHGGNKWQELRMLCTKHSQYTLQGLKNSSGIHFTKTIEREKLSSFIQKFLLTGKSIAPIVGPSGAGKSIGLAHSALKLWLDDKAVYPNDICCFINIHQIHTIATYKHSLFEWFNKYLGLLYNDIAVLEAEKNKEDRLVLIIDGFDDRAFSSDKLKLIYSNIIEFINYNNEYSWIKIILSLRPTAWSKLVQAYFNPSFFMNRIFIDDSYPQENYQNHTLPFNFSEIEKVLQLHQVDKNDIACYSTDFINLISFPRYLDIFCTLINTNFTRKRSQEQIIYKLIETDIKHYFLFDAHTSTKSKIIEKMVELKASPYGQNNIELKEWSLVKDALTASSFCQLIDDYLVTEEKEYGNTAFPIPKINFTNPFLENYFVSWVLLKEQQYNVTRHLIDSIYLSEEFSHMKQSIVKWFLLHLLQSFNFSSIEEIFCAQRMPEEDKFVYFEFLVELTDTDKQRNEILVPLERQHHFIQSFFEQGIYYHYCGVDKEKVLYTLARICDNKIYKHNFLCLLFVNSMLQLKVQNAEMYLREYRQLSRHENNAAITVQEKLMEYTLDFARYSFKNDSVQALIDELAALQLTQAPYTELNYLSMLLLTHALLYTEDYERLYSASAMLQQQLSNAGGNAYQFLNRSLQLLHEYASLMCKGLQPATEKSILQLVHHKNNSFQEADSMLNTFSALLLAKLHEKKQNSNLAIQYANEVYSESQFNCLRIYKLLAFKILKDAYASNNLREKVLETDEKIKELFTHKYDDKINYDLKETFSFYPKSKFL</sequence>